<feature type="transmembrane region" description="Helical" evidence="2">
    <location>
        <begin position="133"/>
        <end position="152"/>
    </location>
</feature>
<keyword evidence="2" id="KW-0812">Transmembrane</keyword>
<sequence>MRDCLIGLGFAATGAGVGAVAWCGVPLALPVAVLFPTLWAFAPGRFTASLTALSYFLAASRDLPVGVSIFYATDMGVPLGFWLVASSLFVLVHTVLWSQKSAWQRSMRYAIAWILMSLPPFGITGWASPVTAAGILLPGWGWWGLAATAIGLSMMTTRIWLIPAILFCTAFALSALTWTPPKAPEGWTGIDTDFHHGRSAEHSGYEQHRATIALVRDAAAAAGAAGVHRRNQREDQHDAAARPQPEG</sequence>
<dbReference type="Proteomes" id="UP000469011">
    <property type="component" value="Unassembled WGS sequence"/>
</dbReference>
<feature type="transmembrane region" description="Helical" evidence="2">
    <location>
        <begin position="109"/>
        <end position="127"/>
    </location>
</feature>
<proteinExistence type="predicted"/>
<feature type="transmembrane region" description="Helical" evidence="2">
    <location>
        <begin position="79"/>
        <end position="97"/>
    </location>
</feature>
<dbReference type="EMBL" id="JAAAMG010000046">
    <property type="protein sequence ID" value="NDW07936.1"/>
    <property type="molecule type" value="Genomic_DNA"/>
</dbReference>
<evidence type="ECO:0000313" key="4">
    <source>
        <dbReference type="Proteomes" id="UP000469011"/>
    </source>
</evidence>
<feature type="transmembrane region" description="Helical" evidence="2">
    <location>
        <begin position="159"/>
        <end position="178"/>
    </location>
</feature>
<evidence type="ECO:0000256" key="2">
    <source>
        <dbReference type="SAM" id="Phobius"/>
    </source>
</evidence>
<reference evidence="3 4" key="1">
    <citation type="submission" date="2020-01" db="EMBL/GenBank/DDBJ databases">
        <title>Jiella pacifica sp. nov.</title>
        <authorList>
            <person name="Xue Z."/>
            <person name="Zhu S."/>
            <person name="Chen J."/>
            <person name="Yang J."/>
        </authorList>
    </citation>
    <scope>NUCLEOTIDE SEQUENCE [LARGE SCALE GENOMIC DNA]</scope>
    <source>
        <strain evidence="3 4">40Bstr34</strain>
    </source>
</reference>
<keyword evidence="2" id="KW-0472">Membrane</keyword>
<keyword evidence="2" id="KW-1133">Transmembrane helix</keyword>
<gene>
    <name evidence="3" type="ORF">GTK09_26435</name>
</gene>
<evidence type="ECO:0000256" key="1">
    <source>
        <dbReference type="SAM" id="MobiDB-lite"/>
    </source>
</evidence>
<name>A0A6N9TCW8_9HYPH</name>
<organism evidence="3 4">
    <name type="scientific">Jiella pacifica</name>
    <dbReference type="NCBI Taxonomy" id="2696469"/>
    <lineage>
        <taxon>Bacteria</taxon>
        <taxon>Pseudomonadati</taxon>
        <taxon>Pseudomonadota</taxon>
        <taxon>Alphaproteobacteria</taxon>
        <taxon>Hyphomicrobiales</taxon>
        <taxon>Aurantimonadaceae</taxon>
        <taxon>Jiella</taxon>
    </lineage>
</organism>
<accession>A0A6N9TCW8</accession>
<keyword evidence="4" id="KW-1185">Reference proteome</keyword>
<feature type="region of interest" description="Disordered" evidence="1">
    <location>
        <begin position="223"/>
        <end position="247"/>
    </location>
</feature>
<comment type="caution">
    <text evidence="3">The sequence shown here is derived from an EMBL/GenBank/DDBJ whole genome shotgun (WGS) entry which is preliminary data.</text>
</comment>
<evidence type="ECO:0000313" key="3">
    <source>
        <dbReference type="EMBL" id="NDW07936.1"/>
    </source>
</evidence>
<dbReference type="AlphaFoldDB" id="A0A6N9TCW8"/>
<protein>
    <submittedName>
        <fullName evidence="3">Uncharacterized protein</fullName>
    </submittedName>
</protein>